<dbReference type="InterPro" id="IPR019734">
    <property type="entry name" value="TPR_rpt"/>
</dbReference>
<dbReference type="Pfam" id="PF13432">
    <property type="entry name" value="TPR_16"/>
    <property type="match status" value="2"/>
</dbReference>
<reference evidence="2 3" key="1">
    <citation type="submission" date="2018-08" db="EMBL/GenBank/DDBJ databases">
        <title>Genomic Encyclopedia of Type Strains, Phase III (KMG-III): the genomes of soil and plant-associated and newly described type strains.</title>
        <authorList>
            <person name="Whitman W."/>
        </authorList>
    </citation>
    <scope>NUCLEOTIDE SEQUENCE [LARGE SCALE GENOMIC DNA]</scope>
    <source>
        <strain evidence="2 3">325-5</strain>
    </source>
</reference>
<keyword evidence="1" id="KW-0802">TPR repeat</keyword>
<feature type="repeat" description="TPR" evidence="1">
    <location>
        <begin position="318"/>
        <end position="351"/>
    </location>
</feature>
<feature type="repeat" description="TPR" evidence="1">
    <location>
        <begin position="284"/>
        <end position="317"/>
    </location>
</feature>
<protein>
    <submittedName>
        <fullName evidence="2">Tetratricopeptide repeat protein</fullName>
    </submittedName>
</protein>
<dbReference type="EMBL" id="QTTQ01000009">
    <property type="protein sequence ID" value="REE82907.1"/>
    <property type="molecule type" value="Genomic_DNA"/>
</dbReference>
<dbReference type="PROSITE" id="PS50005">
    <property type="entry name" value="TPR"/>
    <property type="match status" value="4"/>
</dbReference>
<feature type="repeat" description="TPR" evidence="1">
    <location>
        <begin position="148"/>
        <end position="181"/>
    </location>
</feature>
<name>A0A3D9RSU1_9FLAO</name>
<feature type="repeat" description="TPR" evidence="1">
    <location>
        <begin position="216"/>
        <end position="249"/>
    </location>
</feature>
<accession>A0A3D9RSU1</accession>
<organism evidence="2 3">
    <name type="scientific">Lutibacter oceani</name>
    <dbReference type="NCBI Taxonomy" id="1853311"/>
    <lineage>
        <taxon>Bacteria</taxon>
        <taxon>Pseudomonadati</taxon>
        <taxon>Bacteroidota</taxon>
        <taxon>Flavobacteriia</taxon>
        <taxon>Flavobacteriales</taxon>
        <taxon>Flavobacteriaceae</taxon>
        <taxon>Lutibacter</taxon>
    </lineage>
</organism>
<dbReference type="SUPFAM" id="SSF48452">
    <property type="entry name" value="TPR-like"/>
    <property type="match status" value="2"/>
</dbReference>
<comment type="caution">
    <text evidence="2">The sequence shown here is derived from an EMBL/GenBank/DDBJ whole genome shotgun (WGS) entry which is preliminary data.</text>
</comment>
<dbReference type="Proteomes" id="UP000256429">
    <property type="component" value="Unassembled WGS sequence"/>
</dbReference>
<evidence type="ECO:0000313" key="3">
    <source>
        <dbReference type="Proteomes" id="UP000256429"/>
    </source>
</evidence>
<dbReference type="SMART" id="SM00028">
    <property type="entry name" value="TPR"/>
    <property type="match status" value="12"/>
</dbReference>
<sequence length="482" mass="56988">MLLFLYFYFHSNYLFLYMSLTPKENNLPLSKFESMLKTDSVYFFDSIEFEEIIHYYIDSGKISLAKKAITLGLKQHPNSVLLKLLKAELLIFDNEYDTASTLLKELQAIEPTNEEIYVQQASIFSKKDEHENAINSLKIALAYTDDKADVLSMIGMEYLYLDNFDEARLNFAKCLDVDFEDYSSLYNVIYCFDMQNQHEEAVAYLNNYINKDPYSEVAWHQLGRQYFILENYNEALRAFDYAVLIDEQFVGAYLEKAKTLEQLNEFTEAIENYKITIDLDDPTSFVFLRIGECYEKLKRNTLAIQYYKKAVHEDPLLDKGWLAITQLYLLNKNYNKALFYINKAIEIDDKNSLYWRKYAEINLKLNFFEEAVEAFQNCILLQDYDITIWVGLSDVLCYLGDFEDALTNLLKAKKYFRDFSEIEYRLGSIYFKFNNNLKGKKHLEQALSIDFEYFHVIKDLFPEIYKKKEVMDIINDFKNTSL</sequence>
<proteinExistence type="predicted"/>
<dbReference type="Gene3D" id="1.25.40.10">
    <property type="entry name" value="Tetratricopeptide repeat domain"/>
    <property type="match status" value="3"/>
</dbReference>
<gene>
    <name evidence="2" type="ORF">BX611_0182</name>
</gene>
<keyword evidence="3" id="KW-1185">Reference proteome</keyword>
<dbReference type="Pfam" id="PF13181">
    <property type="entry name" value="TPR_8"/>
    <property type="match status" value="2"/>
</dbReference>
<dbReference type="InterPro" id="IPR011990">
    <property type="entry name" value="TPR-like_helical_dom_sf"/>
</dbReference>
<dbReference type="AlphaFoldDB" id="A0A3D9RSU1"/>
<dbReference type="PANTHER" id="PTHR12558:SF13">
    <property type="entry name" value="CELL DIVISION CYCLE PROTEIN 27 HOMOLOG"/>
    <property type="match status" value="1"/>
</dbReference>
<evidence type="ECO:0000256" key="1">
    <source>
        <dbReference type="PROSITE-ProRule" id="PRU00339"/>
    </source>
</evidence>
<evidence type="ECO:0000313" key="2">
    <source>
        <dbReference type="EMBL" id="REE82907.1"/>
    </source>
</evidence>
<dbReference type="PANTHER" id="PTHR12558">
    <property type="entry name" value="CELL DIVISION CYCLE 16,23,27"/>
    <property type="match status" value="1"/>
</dbReference>